<feature type="non-terminal residue" evidence="12">
    <location>
        <position position="956"/>
    </location>
</feature>
<dbReference type="Proteomes" id="UP000572325">
    <property type="component" value="Unassembled WGS sequence"/>
</dbReference>
<feature type="region of interest" description="Actin-binding" evidence="9">
    <location>
        <begin position="615"/>
        <end position="637"/>
    </location>
</feature>
<dbReference type="Pfam" id="PF00063">
    <property type="entry name" value="Myosin_head"/>
    <property type="match status" value="1"/>
</dbReference>
<dbReference type="InterPro" id="IPR001609">
    <property type="entry name" value="Myosin_head_motor_dom-like"/>
</dbReference>
<dbReference type="GO" id="GO:0051015">
    <property type="term" value="F:actin filament binding"/>
    <property type="evidence" value="ECO:0007669"/>
    <property type="project" value="TreeGrafter"/>
</dbReference>
<sequence length="956" mass="107765">RPSPVFPSTGLDKMPKQENGQREDPLIQNDLSESFEEEVGAFLGEEEKLHLFDDLTKVNPVTTRTVLKCLQARYRVNLFYTNAGCSLVALNPFQPFSCLYSPELMREYHVALCPQDLKPHIFAVAEQTYRNVQKQMDPVNQSIIVSGESGAGKTWTSRCLMKFYASVAASALSPKGNETVERIEKRVLDSNPVMEAFGNACTLRNNNSSRFGKYIQLQLDRFHHLTGASIQTFLLEKTRVAYQAPNERNFHIFYQITKGATAEERLEWNLPEGAEYRWLPNSERNLDEDCFEVTRGAMFHLGIGHATQSNIFKVLSGLLHLGNVQFSNPVDESQPCALEDKTKEFVKSTGDLLQIPMEELLESLRIRTITAGKQQQVFKKPCSRAECETRRDCLAKVIYARLFEWLVLVINENIYTDPSVWTSFIGLLDVYGFEAFPENNLEQLCINYANEKLQQHFVAHYLKAQQEEYATEGLQWSFINYQDNQNCLDLIEGNPLSIFSLLNEECRLNRPSNTELFQTRIEKALSSNQCLSRDKFSKKPNFIISHYAGKVCYQLEAMVEKNKDAVPPELLHVLQNSKDPLLQKLFPVTEKNQNNTKTQNKAAVVTVVSKFKSSLEHLMEILSRTTPHYIRCIKPNADCKAMTFRREEVLSQLQACGIVEAISISAAGFPVRIPFQSFTERYELLRKSWGSSKKRAPEMDDDKAPRAAVLEILQDAVRGQTPAQKTGNGAEIPSVYCGKTKVFLANSMLELLEARRAEVLNEKAFCIQCCWRRFKEKKTAKEKHSATLIQAAVRSWLAKSRFQRMRRAAAVIQRGWRRWTVKAALAAAELDEGEGLEFPAPGAALAKAPCSLDTAWPVGAAVQLWPLGLVLAAAPVSARGPRWAPVLLGCLRGLQGGSRGALGCGITSIRALPQGSVRFHCRRSPLHFANVSPHREAFSITGFNQILLDRKELLPT</sequence>
<dbReference type="Gene3D" id="1.20.5.190">
    <property type="match status" value="1"/>
</dbReference>
<evidence type="ECO:0000256" key="1">
    <source>
        <dbReference type="ARBA" id="ARBA00022737"/>
    </source>
</evidence>
<name>A0A7K9RJV0_9PASS</name>
<dbReference type="SMART" id="SM00015">
    <property type="entry name" value="IQ"/>
    <property type="match status" value="3"/>
</dbReference>
<dbReference type="Pfam" id="PF00612">
    <property type="entry name" value="IQ"/>
    <property type="match status" value="1"/>
</dbReference>
<feature type="binding site" evidence="9">
    <location>
        <begin position="147"/>
        <end position="154"/>
    </location>
    <ligand>
        <name>ATP</name>
        <dbReference type="ChEBI" id="CHEBI:30616"/>
    </ligand>
</feature>
<dbReference type="PANTHER" id="PTHR13140:SF289">
    <property type="entry name" value="UNCONVENTIONAL MYOSIN-XIX"/>
    <property type="match status" value="1"/>
</dbReference>
<evidence type="ECO:0000256" key="6">
    <source>
        <dbReference type="ARBA" id="ARBA00023203"/>
    </source>
</evidence>
<dbReference type="AlphaFoldDB" id="A0A7K9RJV0"/>
<comment type="caution">
    <text evidence="12">The sequence shown here is derived from an EMBL/GenBank/DDBJ whole genome shotgun (WGS) entry which is preliminary data.</text>
</comment>
<dbReference type="Gene3D" id="6.20.240.20">
    <property type="match status" value="1"/>
</dbReference>
<keyword evidence="5 9" id="KW-0505">Motor protein</keyword>
<dbReference type="Gene3D" id="1.20.58.530">
    <property type="match status" value="1"/>
</dbReference>
<evidence type="ECO:0000259" key="11">
    <source>
        <dbReference type="PROSITE" id="PS51456"/>
    </source>
</evidence>
<dbReference type="PROSITE" id="PS51456">
    <property type="entry name" value="MYOSIN_MOTOR"/>
    <property type="match status" value="1"/>
</dbReference>
<evidence type="ECO:0000256" key="8">
    <source>
        <dbReference type="ARBA" id="ARBA00073674"/>
    </source>
</evidence>
<keyword evidence="6 9" id="KW-0009">Actin-binding</keyword>
<evidence type="ECO:0000256" key="3">
    <source>
        <dbReference type="ARBA" id="ARBA00022840"/>
    </source>
</evidence>
<dbReference type="SMART" id="SM00242">
    <property type="entry name" value="MYSc"/>
    <property type="match status" value="1"/>
</dbReference>
<dbReference type="InterPro" id="IPR027417">
    <property type="entry name" value="P-loop_NTPase"/>
</dbReference>
<keyword evidence="1" id="KW-0677">Repeat</keyword>
<dbReference type="PROSITE" id="PS50096">
    <property type="entry name" value="IQ"/>
    <property type="match status" value="1"/>
</dbReference>
<evidence type="ECO:0000313" key="12">
    <source>
        <dbReference type="EMBL" id="NXI23713.1"/>
    </source>
</evidence>
<keyword evidence="13" id="KW-1185">Reference proteome</keyword>
<feature type="non-terminal residue" evidence="12">
    <location>
        <position position="1"/>
    </location>
</feature>
<reference evidence="12 13" key="1">
    <citation type="submission" date="2019-09" db="EMBL/GenBank/DDBJ databases">
        <title>Bird 10,000 Genomes (B10K) Project - Family phase.</title>
        <authorList>
            <person name="Zhang G."/>
        </authorList>
    </citation>
    <scope>NUCLEOTIDE SEQUENCE [LARGE SCALE GENOMIC DNA]</scope>
    <source>
        <strain evidence="12">B10K-DU-001-27</strain>
        <tissue evidence="12">Muscle</tissue>
    </source>
</reference>
<keyword evidence="3 9" id="KW-0067">ATP-binding</keyword>
<dbReference type="InterPro" id="IPR036961">
    <property type="entry name" value="Kinesin_motor_dom_sf"/>
</dbReference>
<feature type="domain" description="Myosin motor" evidence="11">
    <location>
        <begin position="50"/>
        <end position="757"/>
    </location>
</feature>
<evidence type="ECO:0000256" key="2">
    <source>
        <dbReference type="ARBA" id="ARBA00022741"/>
    </source>
</evidence>
<dbReference type="GO" id="GO:0016459">
    <property type="term" value="C:myosin complex"/>
    <property type="evidence" value="ECO:0007669"/>
    <property type="project" value="UniProtKB-KW"/>
</dbReference>
<evidence type="ECO:0000256" key="5">
    <source>
        <dbReference type="ARBA" id="ARBA00023175"/>
    </source>
</evidence>
<dbReference type="InterPro" id="IPR000048">
    <property type="entry name" value="IQ_motif_EF-hand-BS"/>
</dbReference>
<dbReference type="PRINTS" id="PR00193">
    <property type="entry name" value="MYOSINHEAVY"/>
</dbReference>
<dbReference type="GO" id="GO:0005524">
    <property type="term" value="F:ATP binding"/>
    <property type="evidence" value="ECO:0007669"/>
    <property type="project" value="UniProtKB-UniRule"/>
</dbReference>
<dbReference type="GO" id="GO:0005737">
    <property type="term" value="C:cytoplasm"/>
    <property type="evidence" value="ECO:0007669"/>
    <property type="project" value="TreeGrafter"/>
</dbReference>
<evidence type="ECO:0000256" key="10">
    <source>
        <dbReference type="SAM" id="MobiDB-lite"/>
    </source>
</evidence>
<proteinExistence type="inferred from homology"/>
<dbReference type="FunFam" id="1.20.58.530:FF:000013">
    <property type="entry name" value="Unconventional myosin-XIX"/>
    <property type="match status" value="1"/>
</dbReference>
<dbReference type="SUPFAM" id="SSF52540">
    <property type="entry name" value="P-loop containing nucleoside triphosphate hydrolases"/>
    <property type="match status" value="1"/>
</dbReference>
<dbReference type="Gene3D" id="1.20.120.720">
    <property type="entry name" value="Myosin VI head, motor domain, U50 subdomain"/>
    <property type="match status" value="1"/>
</dbReference>
<comment type="function">
    <text evidence="7">Actin-based motor molecule with ATPase activity that localizes to the mitochondrion outer membrane. Motor protein that moves towards the plus-end of actin filaments. Required for mitochondrial inheritance during mitosis. May be involved in mitochondrial transport or positioning.</text>
</comment>
<dbReference type="GO" id="GO:0007015">
    <property type="term" value="P:actin filament organization"/>
    <property type="evidence" value="ECO:0007669"/>
    <property type="project" value="TreeGrafter"/>
</dbReference>
<dbReference type="Gene3D" id="1.10.10.820">
    <property type="match status" value="1"/>
</dbReference>
<keyword evidence="4 9" id="KW-0518">Myosin</keyword>
<dbReference type="EMBL" id="VWZU01004413">
    <property type="protein sequence ID" value="NXI23713.1"/>
    <property type="molecule type" value="Genomic_DNA"/>
</dbReference>
<keyword evidence="2 9" id="KW-0547">Nucleotide-binding</keyword>
<feature type="compositionally biased region" description="Basic and acidic residues" evidence="10">
    <location>
        <begin position="13"/>
        <end position="25"/>
    </location>
</feature>
<organism evidence="12 13">
    <name type="scientific">Sterrhoptilus dennistouni</name>
    <dbReference type="NCBI Taxonomy" id="2585820"/>
    <lineage>
        <taxon>Eukaryota</taxon>
        <taxon>Metazoa</taxon>
        <taxon>Chordata</taxon>
        <taxon>Craniata</taxon>
        <taxon>Vertebrata</taxon>
        <taxon>Euteleostomi</taxon>
        <taxon>Archelosauria</taxon>
        <taxon>Archosauria</taxon>
        <taxon>Dinosauria</taxon>
        <taxon>Saurischia</taxon>
        <taxon>Theropoda</taxon>
        <taxon>Coelurosauria</taxon>
        <taxon>Aves</taxon>
        <taxon>Neognathae</taxon>
        <taxon>Neoaves</taxon>
        <taxon>Telluraves</taxon>
        <taxon>Australaves</taxon>
        <taxon>Passeriformes</taxon>
        <taxon>Sylvioidea</taxon>
        <taxon>Zosteropidae</taxon>
        <taxon>Sterrhoptilus</taxon>
    </lineage>
</organism>
<protein>
    <recommendedName>
        <fullName evidence="8">Unconventional myosin-XIX</fullName>
    </recommendedName>
</protein>
<dbReference type="GO" id="GO:0000146">
    <property type="term" value="F:microfilament motor activity"/>
    <property type="evidence" value="ECO:0007669"/>
    <property type="project" value="TreeGrafter"/>
</dbReference>
<feature type="region of interest" description="Disordered" evidence="10">
    <location>
        <begin position="1"/>
        <end position="25"/>
    </location>
</feature>
<dbReference type="PANTHER" id="PTHR13140">
    <property type="entry name" value="MYOSIN"/>
    <property type="match status" value="1"/>
</dbReference>
<evidence type="ECO:0000256" key="9">
    <source>
        <dbReference type="PROSITE-ProRule" id="PRU00782"/>
    </source>
</evidence>
<comment type="similarity">
    <text evidence="9">Belongs to the TRAFAC class myosin-kinesin ATPase superfamily. Myosin family.</text>
</comment>
<gene>
    <name evidence="12" type="primary">Myo19</name>
    <name evidence="12" type="ORF">STEDEN_R04019</name>
</gene>
<evidence type="ECO:0000256" key="7">
    <source>
        <dbReference type="ARBA" id="ARBA00054433"/>
    </source>
</evidence>
<evidence type="ECO:0000256" key="4">
    <source>
        <dbReference type="ARBA" id="ARBA00023123"/>
    </source>
</evidence>
<evidence type="ECO:0000313" key="13">
    <source>
        <dbReference type="Proteomes" id="UP000572325"/>
    </source>
</evidence>
<dbReference type="GO" id="GO:0016020">
    <property type="term" value="C:membrane"/>
    <property type="evidence" value="ECO:0007669"/>
    <property type="project" value="TreeGrafter"/>
</dbReference>
<dbReference type="Gene3D" id="3.40.850.10">
    <property type="entry name" value="Kinesin motor domain"/>
    <property type="match status" value="1"/>
</dbReference>
<accession>A0A7K9RJV0</accession>